<dbReference type="PROSITE" id="PS50943">
    <property type="entry name" value="HTH_CROC1"/>
    <property type="match status" value="1"/>
</dbReference>
<dbReference type="AlphaFoldDB" id="A0A2N0Z9A6"/>
<dbReference type="SMART" id="SM00530">
    <property type="entry name" value="HTH_XRE"/>
    <property type="match status" value="1"/>
</dbReference>
<proteinExistence type="predicted"/>
<feature type="domain" description="HTH cro/C1-type" evidence="2">
    <location>
        <begin position="6"/>
        <end position="60"/>
    </location>
</feature>
<organism evidence="3 4">
    <name type="scientific">Cytobacillus horneckiae</name>
    <dbReference type="NCBI Taxonomy" id="549687"/>
    <lineage>
        <taxon>Bacteria</taxon>
        <taxon>Bacillati</taxon>
        <taxon>Bacillota</taxon>
        <taxon>Bacilli</taxon>
        <taxon>Bacillales</taxon>
        <taxon>Bacillaceae</taxon>
        <taxon>Cytobacillus</taxon>
    </lineage>
</organism>
<gene>
    <name evidence="3" type="ORF">CWS20_25945</name>
</gene>
<dbReference type="PANTHER" id="PTHR46558:SF13">
    <property type="entry name" value="HTH-TYPE TRANSCRIPTIONAL REGULATOR IMMR"/>
    <property type="match status" value="1"/>
</dbReference>
<dbReference type="Pfam" id="PF01381">
    <property type="entry name" value="HTH_3"/>
    <property type="match status" value="1"/>
</dbReference>
<sequence length="182" mass="21304">MFGERIRTLRREKNMTLRDLADKLNIPFTTLGNYEREDREPNVSTFLALADFFDVSVDYLTGKQDIRTSDQYGFQRDFSLLEDLLKQATPDIRKKAEDIINQLTIIIGDELEATDVRETSKTFEHLFQVVDFIFSMKMGFKYNYGQDPSTPYECIKLYLEHKPTLDMNLNNLCEIYANKKNG</sequence>
<dbReference type="PANTHER" id="PTHR46558">
    <property type="entry name" value="TRACRIPTIONAL REGULATORY PROTEIN-RELATED-RELATED"/>
    <property type="match status" value="1"/>
</dbReference>
<protein>
    <submittedName>
        <fullName evidence="3">Transcriptional regulator</fullName>
    </submittedName>
</protein>
<dbReference type="RefSeq" id="WP_051641032.1">
    <property type="nucleotide sequence ID" value="NZ_JARSFA010000027.1"/>
</dbReference>
<evidence type="ECO:0000313" key="4">
    <source>
        <dbReference type="Proteomes" id="UP000233343"/>
    </source>
</evidence>
<evidence type="ECO:0000259" key="2">
    <source>
        <dbReference type="PROSITE" id="PS50943"/>
    </source>
</evidence>
<dbReference type="Proteomes" id="UP000233343">
    <property type="component" value="Unassembled WGS sequence"/>
</dbReference>
<comment type="caution">
    <text evidence="3">The sequence shown here is derived from an EMBL/GenBank/DDBJ whole genome shotgun (WGS) entry which is preliminary data.</text>
</comment>
<dbReference type="InterPro" id="IPR001387">
    <property type="entry name" value="Cro/C1-type_HTH"/>
</dbReference>
<evidence type="ECO:0000313" key="3">
    <source>
        <dbReference type="EMBL" id="PKG26086.1"/>
    </source>
</evidence>
<accession>A0A2N0Z9A6</accession>
<dbReference type="EMBL" id="PISD01000078">
    <property type="protein sequence ID" value="PKG26086.1"/>
    <property type="molecule type" value="Genomic_DNA"/>
</dbReference>
<dbReference type="InterPro" id="IPR010982">
    <property type="entry name" value="Lambda_DNA-bd_dom_sf"/>
</dbReference>
<keyword evidence="4" id="KW-1185">Reference proteome</keyword>
<name>A0A2N0Z9A6_9BACI</name>
<reference evidence="3 4" key="1">
    <citation type="journal article" date="2010" name="Int. J. Syst. Evol. Microbiol.">
        <title>Bacillus horneckiae sp. nov., isolated from a spacecraft-assembly clean room.</title>
        <authorList>
            <person name="Vaishampayan P."/>
            <person name="Probst A."/>
            <person name="Krishnamurthi S."/>
            <person name="Ghosh S."/>
            <person name="Osman S."/>
            <person name="McDowall A."/>
            <person name="Ruckmani A."/>
            <person name="Mayilraj S."/>
            <person name="Venkateswaran K."/>
        </authorList>
    </citation>
    <scope>NUCLEOTIDE SEQUENCE [LARGE SCALE GENOMIC DNA]</scope>
    <source>
        <strain evidence="4">1PO1SC</strain>
    </source>
</reference>
<dbReference type="Gene3D" id="1.10.260.40">
    <property type="entry name" value="lambda repressor-like DNA-binding domains"/>
    <property type="match status" value="1"/>
</dbReference>
<dbReference type="CDD" id="cd00093">
    <property type="entry name" value="HTH_XRE"/>
    <property type="match status" value="1"/>
</dbReference>
<dbReference type="GO" id="GO:0003677">
    <property type="term" value="F:DNA binding"/>
    <property type="evidence" value="ECO:0007669"/>
    <property type="project" value="UniProtKB-KW"/>
</dbReference>
<dbReference type="SUPFAM" id="SSF47413">
    <property type="entry name" value="lambda repressor-like DNA-binding domains"/>
    <property type="match status" value="1"/>
</dbReference>
<evidence type="ECO:0000256" key="1">
    <source>
        <dbReference type="ARBA" id="ARBA00023125"/>
    </source>
</evidence>
<keyword evidence="1" id="KW-0238">DNA-binding</keyword>